<dbReference type="AlphaFoldDB" id="A0AAE0L9W8"/>
<gene>
    <name evidence="3" type="ORF">CYMTET_14456</name>
</gene>
<dbReference type="GO" id="GO:0005634">
    <property type="term" value="C:nucleus"/>
    <property type="evidence" value="ECO:0007669"/>
    <property type="project" value="TreeGrafter"/>
</dbReference>
<proteinExistence type="predicted"/>
<keyword evidence="2" id="KW-0067">ATP-binding</keyword>
<evidence type="ECO:0000313" key="4">
    <source>
        <dbReference type="Proteomes" id="UP001190700"/>
    </source>
</evidence>
<sequence length="294" mass="32195">MNAAISNEAICEGFSRVASRHPELKSMIDAEALAQSLDGLLQTLENLILKPRYSLTVGSCFRPILLRVVSSAVAKRLAHDSLPEDNVANATTSISLSILLELAPQLEDVVLLYFMHAPPPFAGWTKETSSNVADPAVPALEEVLGATLRLLQLAPSLKHRWDCTPLLSFITNESPLLRWCTVQLAARWFGMCDSAARQLGQQVLSAEEEMDCAMRWDDDCMRQCYCNEDLQGWPAVQSVLLQRGPSGMAGFAGLTRERHSPDIYNWASFPRGVPAGTFIIAGIVELVIPCEVAS</sequence>
<keyword evidence="4" id="KW-1185">Reference proteome</keyword>
<evidence type="ECO:0000256" key="2">
    <source>
        <dbReference type="ARBA" id="ARBA00022840"/>
    </source>
</evidence>
<dbReference type="GO" id="GO:0005524">
    <property type="term" value="F:ATP binding"/>
    <property type="evidence" value="ECO:0007669"/>
    <property type="project" value="UniProtKB-KW"/>
</dbReference>
<dbReference type="EMBL" id="LGRX02006058">
    <property type="protein sequence ID" value="KAK3277546.1"/>
    <property type="molecule type" value="Genomic_DNA"/>
</dbReference>
<keyword evidence="1" id="KW-0547">Nucleotide-binding</keyword>
<accession>A0AAE0L9W8</accession>
<name>A0AAE0L9W8_9CHLO</name>
<evidence type="ECO:0000313" key="3">
    <source>
        <dbReference type="EMBL" id="KAK3277546.1"/>
    </source>
</evidence>
<dbReference type="Proteomes" id="UP001190700">
    <property type="component" value="Unassembled WGS sequence"/>
</dbReference>
<comment type="caution">
    <text evidence="3">The sequence shown here is derived from an EMBL/GenBank/DDBJ whole genome shotgun (WGS) entry which is preliminary data.</text>
</comment>
<evidence type="ECO:0000256" key="1">
    <source>
        <dbReference type="ARBA" id="ARBA00022741"/>
    </source>
</evidence>
<dbReference type="PANTHER" id="PTHR48103:SF2">
    <property type="entry name" value="MIDASIN"/>
    <property type="match status" value="1"/>
</dbReference>
<dbReference type="GO" id="GO:0000055">
    <property type="term" value="P:ribosomal large subunit export from nucleus"/>
    <property type="evidence" value="ECO:0007669"/>
    <property type="project" value="TreeGrafter"/>
</dbReference>
<dbReference type="PANTHER" id="PTHR48103">
    <property type="entry name" value="MIDASIN-RELATED"/>
    <property type="match status" value="1"/>
</dbReference>
<reference evidence="3 4" key="1">
    <citation type="journal article" date="2015" name="Genome Biol. Evol.">
        <title>Comparative Genomics of a Bacterivorous Green Alga Reveals Evolutionary Causalities and Consequences of Phago-Mixotrophic Mode of Nutrition.</title>
        <authorList>
            <person name="Burns J.A."/>
            <person name="Paasch A."/>
            <person name="Narechania A."/>
            <person name="Kim E."/>
        </authorList>
    </citation>
    <scope>NUCLEOTIDE SEQUENCE [LARGE SCALE GENOMIC DNA]</scope>
    <source>
        <strain evidence="3 4">PLY_AMNH</strain>
    </source>
</reference>
<organism evidence="3 4">
    <name type="scientific">Cymbomonas tetramitiformis</name>
    <dbReference type="NCBI Taxonomy" id="36881"/>
    <lineage>
        <taxon>Eukaryota</taxon>
        <taxon>Viridiplantae</taxon>
        <taxon>Chlorophyta</taxon>
        <taxon>Pyramimonadophyceae</taxon>
        <taxon>Pyramimonadales</taxon>
        <taxon>Pyramimonadaceae</taxon>
        <taxon>Cymbomonas</taxon>
    </lineage>
</organism>
<dbReference type="GO" id="GO:0000027">
    <property type="term" value="P:ribosomal large subunit assembly"/>
    <property type="evidence" value="ECO:0007669"/>
    <property type="project" value="TreeGrafter"/>
</dbReference>
<protein>
    <submittedName>
        <fullName evidence="3">Uncharacterized protein</fullName>
    </submittedName>
</protein>
<dbReference type="GO" id="GO:0030687">
    <property type="term" value="C:preribosome, large subunit precursor"/>
    <property type="evidence" value="ECO:0007669"/>
    <property type="project" value="TreeGrafter"/>
</dbReference>